<evidence type="ECO:0000256" key="2">
    <source>
        <dbReference type="ARBA" id="ARBA00023002"/>
    </source>
</evidence>
<dbReference type="PRINTS" id="PR00080">
    <property type="entry name" value="SDRFAMILY"/>
</dbReference>
<proteinExistence type="inferred from homology"/>
<dbReference type="AlphaFoldDB" id="A0A381T4H8"/>
<evidence type="ECO:0000313" key="3">
    <source>
        <dbReference type="EMBL" id="SVA11100.1"/>
    </source>
</evidence>
<dbReference type="InterPro" id="IPR002347">
    <property type="entry name" value="SDR_fam"/>
</dbReference>
<organism evidence="3">
    <name type="scientific">marine metagenome</name>
    <dbReference type="NCBI Taxonomy" id="408172"/>
    <lineage>
        <taxon>unclassified sequences</taxon>
        <taxon>metagenomes</taxon>
        <taxon>ecological metagenomes</taxon>
    </lineage>
</organism>
<dbReference type="InterPro" id="IPR036291">
    <property type="entry name" value="NAD(P)-bd_dom_sf"/>
</dbReference>
<comment type="similarity">
    <text evidence="1">Belongs to the short-chain dehydrogenases/reductases (SDR) family.</text>
</comment>
<dbReference type="SUPFAM" id="SSF51735">
    <property type="entry name" value="NAD(P)-binding Rossmann-fold domains"/>
    <property type="match status" value="1"/>
</dbReference>
<dbReference type="GO" id="GO:0016491">
    <property type="term" value="F:oxidoreductase activity"/>
    <property type="evidence" value="ECO:0007669"/>
    <property type="project" value="UniProtKB-KW"/>
</dbReference>
<sequence>MKRLEGKVAIITGGAGGIGRATAKQFLIEGAEVLLFDFNEENIIETYEQLESNNLSYFVGDVTRFEDNLKAVEIAKEKYGGLDIFVANAGIEGDIKTIEEYDIDRFDQVIAVNVKGPFLGLKAAIPAMDSRGGGSFIITSSIAGLSGTPQLGPYATSKHAVIGLMKSAAKECAQKNIRVNSINPSPVETRMMRSIEEGLMPGGAEEAKGVMASNIPLGRYGEPEDVAKLMLFLASDDSSFITGSVYAIDGGSTA</sequence>
<dbReference type="CDD" id="cd05233">
    <property type="entry name" value="SDR_c"/>
    <property type="match status" value="1"/>
</dbReference>
<dbReference type="EMBL" id="UINC01004014">
    <property type="protein sequence ID" value="SVA11100.1"/>
    <property type="molecule type" value="Genomic_DNA"/>
</dbReference>
<dbReference type="FunFam" id="3.40.50.720:FF:000084">
    <property type="entry name" value="Short-chain dehydrogenase reductase"/>
    <property type="match status" value="1"/>
</dbReference>
<dbReference type="PANTHER" id="PTHR24321:SF15">
    <property type="entry name" value="OXIDOREDUCTASE UCPA"/>
    <property type="match status" value="1"/>
</dbReference>
<accession>A0A381T4H8</accession>
<protein>
    <recommendedName>
        <fullName evidence="4">Oxidoreductase</fullName>
    </recommendedName>
</protein>
<gene>
    <name evidence="3" type="ORF">METZ01_LOCUS63954</name>
</gene>
<dbReference type="Gene3D" id="3.40.50.720">
    <property type="entry name" value="NAD(P)-binding Rossmann-like Domain"/>
    <property type="match status" value="1"/>
</dbReference>
<dbReference type="PROSITE" id="PS00061">
    <property type="entry name" value="ADH_SHORT"/>
    <property type="match status" value="1"/>
</dbReference>
<evidence type="ECO:0000256" key="1">
    <source>
        <dbReference type="ARBA" id="ARBA00006484"/>
    </source>
</evidence>
<keyword evidence="2" id="KW-0560">Oxidoreductase</keyword>
<dbReference type="InterPro" id="IPR020904">
    <property type="entry name" value="Sc_DH/Rdtase_CS"/>
</dbReference>
<evidence type="ECO:0008006" key="4">
    <source>
        <dbReference type="Google" id="ProtNLM"/>
    </source>
</evidence>
<dbReference type="Pfam" id="PF13561">
    <property type="entry name" value="adh_short_C2"/>
    <property type="match status" value="1"/>
</dbReference>
<reference evidence="3" key="1">
    <citation type="submission" date="2018-05" db="EMBL/GenBank/DDBJ databases">
        <authorList>
            <person name="Lanie J.A."/>
            <person name="Ng W.-L."/>
            <person name="Kazmierczak K.M."/>
            <person name="Andrzejewski T.M."/>
            <person name="Davidsen T.M."/>
            <person name="Wayne K.J."/>
            <person name="Tettelin H."/>
            <person name="Glass J.I."/>
            <person name="Rusch D."/>
            <person name="Podicherti R."/>
            <person name="Tsui H.-C.T."/>
            <person name="Winkler M.E."/>
        </authorList>
    </citation>
    <scope>NUCLEOTIDE SEQUENCE</scope>
</reference>
<name>A0A381T4H8_9ZZZZ</name>
<dbReference type="PANTHER" id="PTHR24321">
    <property type="entry name" value="DEHYDROGENASES, SHORT CHAIN"/>
    <property type="match status" value="1"/>
</dbReference>
<dbReference type="PRINTS" id="PR00081">
    <property type="entry name" value="GDHRDH"/>
</dbReference>
<dbReference type="NCBIfam" id="NF005559">
    <property type="entry name" value="PRK07231.1"/>
    <property type="match status" value="1"/>
</dbReference>